<protein>
    <submittedName>
        <fullName evidence="2">Adenylate kinase</fullName>
    </submittedName>
</protein>
<reference evidence="3" key="1">
    <citation type="submission" date="2016-10" db="EMBL/GenBank/DDBJ databases">
        <authorList>
            <person name="Varghese N."/>
            <person name="Submissions S."/>
        </authorList>
    </citation>
    <scope>NUCLEOTIDE SEQUENCE [LARGE SCALE GENOMIC DNA]</scope>
    <source>
        <strain evidence="3">DSM 45459</strain>
    </source>
</reference>
<sequence>MQHTPDQSRGSEQPPARWSPGESTADASTVLTTEGGVLTTMRAEGLQLTCRGMHRIAVVGSGGAGKTTFARELGRRTGLPVISLDTYYWHPGWRRPDRQRWRQQQERVLAGDRWIADGNYWSTLDIRLSRADTVIFLDRPRWVCLLRVLGRHWRHHGHAVQAAGCPERFSWSFLRYLWSFPREHRPRLLAEIERHSPTRVVRLRSDRHVAGFLAAAT</sequence>
<dbReference type="GO" id="GO:0016301">
    <property type="term" value="F:kinase activity"/>
    <property type="evidence" value="ECO:0007669"/>
    <property type="project" value="UniProtKB-KW"/>
</dbReference>
<gene>
    <name evidence="2" type="ORF">SAMN04489718_0716</name>
</gene>
<keyword evidence="3" id="KW-1185">Reference proteome</keyword>
<feature type="compositionally biased region" description="Polar residues" evidence="1">
    <location>
        <begin position="1"/>
        <end position="11"/>
    </location>
</feature>
<dbReference type="STRING" id="995062.SAMN04489718_0716"/>
<name>A0A1H0YWX1_9ACTN</name>
<feature type="region of interest" description="Disordered" evidence="1">
    <location>
        <begin position="1"/>
        <end position="29"/>
    </location>
</feature>
<evidence type="ECO:0000313" key="3">
    <source>
        <dbReference type="Proteomes" id="UP000199301"/>
    </source>
</evidence>
<evidence type="ECO:0000313" key="2">
    <source>
        <dbReference type="EMBL" id="SDQ19624.1"/>
    </source>
</evidence>
<dbReference type="Proteomes" id="UP000199301">
    <property type="component" value="Unassembled WGS sequence"/>
</dbReference>
<dbReference type="AlphaFoldDB" id="A0A1H0YWX1"/>
<keyword evidence="2" id="KW-0808">Transferase</keyword>
<dbReference type="InterPro" id="IPR052922">
    <property type="entry name" value="Cytidylate_Kinase-2"/>
</dbReference>
<dbReference type="SUPFAM" id="SSF52540">
    <property type="entry name" value="P-loop containing nucleoside triphosphate hydrolases"/>
    <property type="match status" value="1"/>
</dbReference>
<evidence type="ECO:0000256" key="1">
    <source>
        <dbReference type="SAM" id="MobiDB-lite"/>
    </source>
</evidence>
<keyword evidence="2" id="KW-0418">Kinase</keyword>
<dbReference type="InterPro" id="IPR027417">
    <property type="entry name" value="P-loop_NTPase"/>
</dbReference>
<accession>A0A1H0YWX1</accession>
<dbReference type="Gene3D" id="3.40.50.300">
    <property type="entry name" value="P-loop containing nucleotide triphosphate hydrolases"/>
    <property type="match status" value="1"/>
</dbReference>
<dbReference type="PANTHER" id="PTHR37816">
    <property type="entry name" value="YALI0E33011P"/>
    <property type="match status" value="1"/>
</dbReference>
<organism evidence="2 3">
    <name type="scientific">Actinopolyspora saharensis</name>
    <dbReference type="NCBI Taxonomy" id="995062"/>
    <lineage>
        <taxon>Bacteria</taxon>
        <taxon>Bacillati</taxon>
        <taxon>Actinomycetota</taxon>
        <taxon>Actinomycetes</taxon>
        <taxon>Actinopolysporales</taxon>
        <taxon>Actinopolysporaceae</taxon>
        <taxon>Actinopolyspora</taxon>
    </lineage>
</organism>
<proteinExistence type="predicted"/>
<dbReference type="EMBL" id="FNKO01000001">
    <property type="protein sequence ID" value="SDQ19624.1"/>
    <property type="molecule type" value="Genomic_DNA"/>
</dbReference>
<dbReference type="PANTHER" id="PTHR37816:SF1">
    <property type="entry name" value="TOXIN"/>
    <property type="match status" value="1"/>
</dbReference>